<dbReference type="RefSeq" id="WP_001227948.1">
    <property type="nucleotide sequence ID" value="NC_005957.1"/>
</dbReference>
<dbReference type="Proteomes" id="UP000001301">
    <property type="component" value="Chromosome"/>
</dbReference>
<name>Q6HKJ6_BACHK</name>
<accession>Q6HKJ6</accession>
<evidence type="ECO:0000313" key="3">
    <source>
        <dbReference type="Proteomes" id="UP000001301"/>
    </source>
</evidence>
<organism evidence="2 3">
    <name type="scientific">Bacillus thuringiensis subsp. konkukian (strain 97-27)</name>
    <dbReference type="NCBI Taxonomy" id="281309"/>
    <lineage>
        <taxon>Bacteria</taxon>
        <taxon>Bacillati</taxon>
        <taxon>Bacillota</taxon>
        <taxon>Bacilli</taxon>
        <taxon>Bacillales</taxon>
        <taxon>Bacillaceae</taxon>
        <taxon>Bacillus</taxon>
        <taxon>Bacillus cereus group</taxon>
    </lineage>
</organism>
<gene>
    <name evidence="2" type="ordered locus">BT9727_1598</name>
</gene>
<reference evidence="2 3" key="1">
    <citation type="journal article" date="2006" name="J. Bacteriol.">
        <title>Pathogenomic sequence analysis of Bacillus cereus and Bacillus thuringiensis isolates closely related to Bacillus anthracis.</title>
        <authorList>
            <person name="Han C.S."/>
            <person name="Xie G."/>
            <person name="Challacombe J.F."/>
            <person name="Altherr M.R."/>
            <person name="Bhotika S.S."/>
            <person name="Brown N."/>
            <person name="Bruce D."/>
            <person name="Campbell C.S."/>
            <person name="Campbell M.L."/>
            <person name="Chen J."/>
            <person name="Chertkov O."/>
            <person name="Cleland C."/>
            <person name="Dimitrijevic M."/>
            <person name="Doggett N.A."/>
            <person name="Fawcett J.J."/>
            <person name="Glavina T."/>
            <person name="Goodwin L.A."/>
            <person name="Green L.D."/>
            <person name="Hill K.K."/>
            <person name="Hitchcock P."/>
            <person name="Jackson P.J."/>
            <person name="Keim P."/>
            <person name="Kewalramani A.R."/>
            <person name="Longmire J."/>
            <person name="Lucas S."/>
            <person name="Malfatti S."/>
            <person name="McMurry K."/>
            <person name="Meincke L.J."/>
            <person name="Misra M."/>
            <person name="Moseman B.L."/>
            <person name="Mundt M."/>
            <person name="Munk A.C."/>
            <person name="Okinaka R.T."/>
            <person name="Parson-Quintana B."/>
            <person name="Reilly L.P."/>
            <person name="Richardson P."/>
            <person name="Robinson D.L."/>
            <person name="Rubin E."/>
            <person name="Saunders E."/>
            <person name="Tapia R."/>
            <person name="Tesmer J.G."/>
            <person name="Thayer N."/>
            <person name="Thompson L.S."/>
            <person name="Tice H."/>
            <person name="Ticknor L.O."/>
            <person name="Wills P.L."/>
            <person name="Brettin T.S."/>
            <person name="Gilna P."/>
        </authorList>
    </citation>
    <scope>NUCLEOTIDE SEQUENCE [LARGE SCALE GENOMIC DNA]</scope>
    <source>
        <strain evidence="2 3">97-27</strain>
    </source>
</reference>
<protein>
    <recommendedName>
        <fullName evidence="4">Bacteriocin</fullName>
    </recommendedName>
</protein>
<dbReference type="HOGENOM" id="CLU_1782961_0_0_9"/>
<feature type="chain" id="PRO_5004275535" description="Bacteriocin" evidence="1">
    <location>
        <begin position="24"/>
        <end position="149"/>
    </location>
</feature>
<dbReference type="AlphaFoldDB" id="Q6HKJ6"/>
<dbReference type="EMBL" id="AE017355">
    <property type="protein sequence ID" value="AAT59549.1"/>
    <property type="molecule type" value="Genomic_DNA"/>
</dbReference>
<evidence type="ECO:0000256" key="1">
    <source>
        <dbReference type="SAM" id="SignalP"/>
    </source>
</evidence>
<evidence type="ECO:0000313" key="2">
    <source>
        <dbReference type="EMBL" id="AAT59549.1"/>
    </source>
</evidence>
<dbReference type="PATRIC" id="fig|281309.8.peg.1683"/>
<keyword evidence="1" id="KW-0732">Signal</keyword>
<evidence type="ECO:0008006" key="4">
    <source>
        <dbReference type="Google" id="ProtNLM"/>
    </source>
</evidence>
<feature type="signal peptide" evidence="1">
    <location>
        <begin position="1"/>
        <end position="23"/>
    </location>
</feature>
<dbReference type="KEGG" id="btk:BT9727_1598"/>
<proteinExistence type="predicted"/>
<sequence>MRKKTIAIALAGFMALPIGSAFAAEDKATQNPTESVQQVEPENFTEILGWSELPEDQEKLSQVQHSNLGLAASSGPQSHAGWAEYKGDKRRAVGETTWRGVYHYTRAQLIGFSIVQADSQRQWDYSNTRAESPYANKFWKAFTFYGNEK</sequence>